<evidence type="ECO:0000256" key="3">
    <source>
        <dbReference type="ARBA" id="ARBA00023004"/>
    </source>
</evidence>
<feature type="region of interest" description="Disordered" evidence="5">
    <location>
        <begin position="34"/>
        <end position="68"/>
    </location>
</feature>
<evidence type="ECO:0000313" key="9">
    <source>
        <dbReference type="RefSeq" id="WP_051378047.1"/>
    </source>
</evidence>
<dbReference type="SUPFAM" id="SSF46626">
    <property type="entry name" value="Cytochrome c"/>
    <property type="match status" value="1"/>
</dbReference>
<feature type="signal peptide" evidence="6">
    <location>
        <begin position="1"/>
        <end position="31"/>
    </location>
</feature>
<dbReference type="GO" id="GO:0009055">
    <property type="term" value="F:electron transfer activity"/>
    <property type="evidence" value="ECO:0007669"/>
    <property type="project" value="InterPro"/>
</dbReference>
<feature type="chain" id="PRO_5034989289" evidence="6">
    <location>
        <begin position="32"/>
        <end position="256"/>
    </location>
</feature>
<dbReference type="Proteomes" id="UP000675920">
    <property type="component" value="Unplaced"/>
</dbReference>
<evidence type="ECO:0000256" key="4">
    <source>
        <dbReference type="PROSITE-ProRule" id="PRU00433"/>
    </source>
</evidence>
<dbReference type="RefSeq" id="WP_051378047.1">
    <property type="nucleotide sequence ID" value="NZ_AXWS01000007.1"/>
</dbReference>
<feature type="compositionally biased region" description="Low complexity" evidence="5">
    <location>
        <begin position="44"/>
        <end position="60"/>
    </location>
</feature>
<dbReference type="InterPro" id="IPR051459">
    <property type="entry name" value="Cytochrome_c-type_DH"/>
</dbReference>
<dbReference type="Gene3D" id="1.10.760.10">
    <property type="entry name" value="Cytochrome c-like domain"/>
    <property type="match status" value="1"/>
</dbReference>
<dbReference type="AlphaFoldDB" id="A0A8B6X8U0"/>
<dbReference type="GO" id="GO:0020037">
    <property type="term" value="F:heme binding"/>
    <property type="evidence" value="ECO:0007669"/>
    <property type="project" value="InterPro"/>
</dbReference>
<keyword evidence="1 4" id="KW-0349">Heme</keyword>
<dbReference type="OrthoDB" id="9809720at2"/>
<organism evidence="8 9">
    <name type="scientific">Derxia gummosa DSM 723</name>
    <dbReference type="NCBI Taxonomy" id="1121388"/>
    <lineage>
        <taxon>Bacteria</taxon>
        <taxon>Pseudomonadati</taxon>
        <taxon>Pseudomonadota</taxon>
        <taxon>Betaproteobacteria</taxon>
        <taxon>Burkholderiales</taxon>
        <taxon>Alcaligenaceae</taxon>
        <taxon>Derxia</taxon>
    </lineage>
</organism>
<dbReference type="PANTHER" id="PTHR35008:SF4">
    <property type="entry name" value="BLL4482 PROTEIN"/>
    <property type="match status" value="1"/>
</dbReference>
<dbReference type="PANTHER" id="PTHR35008">
    <property type="entry name" value="BLL4482 PROTEIN-RELATED"/>
    <property type="match status" value="1"/>
</dbReference>
<reference evidence="9" key="1">
    <citation type="submission" date="2025-08" db="UniProtKB">
        <authorList>
            <consortium name="RefSeq"/>
        </authorList>
    </citation>
    <scope>IDENTIFICATION</scope>
</reference>
<accession>A0A8B6X8U0</accession>
<feature type="domain" description="Cytochrome c" evidence="7">
    <location>
        <begin position="73"/>
        <end position="211"/>
    </location>
</feature>
<keyword evidence="3 4" id="KW-0408">Iron</keyword>
<keyword evidence="6" id="KW-0732">Signal</keyword>
<evidence type="ECO:0000256" key="6">
    <source>
        <dbReference type="SAM" id="SignalP"/>
    </source>
</evidence>
<protein>
    <submittedName>
        <fullName evidence="9">C-type cytochrome</fullName>
    </submittedName>
</protein>
<sequence length="256" mass="25715">MSPDRLLIRAAVGTAIVALGALAALPLPARAGETGGPAAKGTDAPHATSPATATSAPAGANGVRPSDPATLRRLVARGGYLVRGAACADCHTPLRMGPNGPEPDLARGLSGHPEGMALPPAPAAAGPWLWGGAGSNTAFWGPWGVSYSANLTPDADTGLGAWSDADFIRTMRTGKHLGVGRPVLPPMPWSATGSLSDDDLRAMLAWLKSRPAVRNRVPAPQPPALAAPKPAEPSAAGARPVSSAPLPGSPVALLRP</sequence>
<keyword evidence="2 4" id="KW-0479">Metal-binding</keyword>
<keyword evidence="8" id="KW-1185">Reference proteome</keyword>
<evidence type="ECO:0000256" key="5">
    <source>
        <dbReference type="SAM" id="MobiDB-lite"/>
    </source>
</evidence>
<evidence type="ECO:0000259" key="7">
    <source>
        <dbReference type="PROSITE" id="PS51007"/>
    </source>
</evidence>
<feature type="region of interest" description="Disordered" evidence="5">
    <location>
        <begin position="211"/>
        <end position="256"/>
    </location>
</feature>
<evidence type="ECO:0000256" key="1">
    <source>
        <dbReference type="ARBA" id="ARBA00022617"/>
    </source>
</evidence>
<dbReference type="InterPro" id="IPR036909">
    <property type="entry name" value="Cyt_c-like_dom_sf"/>
</dbReference>
<dbReference type="PROSITE" id="PS51007">
    <property type="entry name" value="CYTC"/>
    <property type="match status" value="1"/>
</dbReference>
<evidence type="ECO:0000256" key="2">
    <source>
        <dbReference type="ARBA" id="ARBA00022723"/>
    </source>
</evidence>
<name>A0A8B6X8U0_9BURK</name>
<evidence type="ECO:0000313" key="8">
    <source>
        <dbReference type="Proteomes" id="UP000675920"/>
    </source>
</evidence>
<dbReference type="GO" id="GO:0046872">
    <property type="term" value="F:metal ion binding"/>
    <property type="evidence" value="ECO:0007669"/>
    <property type="project" value="UniProtKB-KW"/>
</dbReference>
<proteinExistence type="predicted"/>
<dbReference type="InterPro" id="IPR009056">
    <property type="entry name" value="Cyt_c-like_dom"/>
</dbReference>
<feature type="compositionally biased region" description="Low complexity" evidence="5">
    <location>
        <begin position="226"/>
        <end position="238"/>
    </location>
</feature>